<evidence type="ECO:0000313" key="2">
    <source>
        <dbReference type="EMBL" id="GGC34085.1"/>
    </source>
</evidence>
<evidence type="ECO:0008006" key="4">
    <source>
        <dbReference type="Google" id="ProtNLM"/>
    </source>
</evidence>
<protein>
    <recommendedName>
        <fullName evidence="4">Tail fiber protein</fullName>
    </recommendedName>
</protein>
<reference evidence="3" key="1">
    <citation type="journal article" date="2019" name="Int. J. Syst. Evol. Microbiol.">
        <title>The Global Catalogue of Microorganisms (GCM) 10K type strain sequencing project: providing services to taxonomists for standard genome sequencing and annotation.</title>
        <authorList>
            <consortium name="The Broad Institute Genomics Platform"/>
            <consortium name="The Broad Institute Genome Sequencing Center for Infectious Disease"/>
            <person name="Wu L."/>
            <person name="Ma J."/>
        </authorList>
    </citation>
    <scope>NUCLEOTIDE SEQUENCE [LARGE SCALE GENOMIC DNA]</scope>
    <source>
        <strain evidence="3">CCM 7132</strain>
    </source>
</reference>
<dbReference type="RefSeq" id="WP_188426603.1">
    <property type="nucleotide sequence ID" value="NZ_BMCH01000005.1"/>
</dbReference>
<evidence type="ECO:0000313" key="3">
    <source>
        <dbReference type="Proteomes" id="UP000637769"/>
    </source>
</evidence>
<gene>
    <name evidence="2" type="ORF">GCM10007207_19540</name>
</gene>
<proteinExistence type="predicted"/>
<name>A0ABQ1M2Y1_9PROT</name>
<evidence type="ECO:0000256" key="1">
    <source>
        <dbReference type="SAM" id="MobiDB-lite"/>
    </source>
</evidence>
<accession>A0ABQ1M2Y1</accession>
<comment type="caution">
    <text evidence="2">The sequence shown here is derived from an EMBL/GenBank/DDBJ whole genome shotgun (WGS) entry which is preliminary data.</text>
</comment>
<sequence length="377" mass="39175">MQRISTSTAVATRPAASTGGTPGYFTDGNAATGLPGTVVDDDFLNGIQEVIANPIEATGQILNAQDDAQLTAAIRKLALTARYDAAFAKKVGGYSIGAIVADPTTTGVYWVSTRDNNLTAPGASGAAWQSLFAGYYTGVQSDVRYQPAGDYATNTSLKSESLRAQQAETANATAAAQASSAAAAANTNANGRVAKAGDAMTGPLSSSIAPNLTANAWNYSPAFRSYTNSRAGFRSFSQDQVNVSGTAGGVFVYDWNGVDQQYWWFLSDGSINQSSKGQVAWQSQLPLPVGMKCQPFYVTIPQGTSAGINDSPYIATLPQAFSTFSYATGGDNGTTVFTVSASPQDNARVKIWVSSGAHQSGALSGPVVVTILAFGYY</sequence>
<organism evidence="2 3">
    <name type="scientific">Asaia siamensis</name>
    <dbReference type="NCBI Taxonomy" id="110479"/>
    <lineage>
        <taxon>Bacteria</taxon>
        <taxon>Pseudomonadati</taxon>
        <taxon>Pseudomonadota</taxon>
        <taxon>Alphaproteobacteria</taxon>
        <taxon>Acetobacterales</taxon>
        <taxon>Acetobacteraceae</taxon>
        <taxon>Asaia</taxon>
    </lineage>
</organism>
<keyword evidence="3" id="KW-1185">Reference proteome</keyword>
<dbReference type="EMBL" id="BMCH01000005">
    <property type="protein sequence ID" value="GGC34085.1"/>
    <property type="molecule type" value="Genomic_DNA"/>
</dbReference>
<feature type="region of interest" description="Disordered" evidence="1">
    <location>
        <begin position="1"/>
        <end position="24"/>
    </location>
</feature>
<dbReference type="Proteomes" id="UP000637769">
    <property type="component" value="Unassembled WGS sequence"/>
</dbReference>
<feature type="compositionally biased region" description="Polar residues" evidence="1">
    <location>
        <begin position="1"/>
        <end position="10"/>
    </location>
</feature>